<name>A0A5B7HEX4_PORTR</name>
<dbReference type="AlphaFoldDB" id="A0A5B7HEX4"/>
<comment type="caution">
    <text evidence="1">The sequence shown here is derived from an EMBL/GenBank/DDBJ whole genome shotgun (WGS) entry which is preliminary data.</text>
</comment>
<proteinExistence type="predicted"/>
<accession>A0A5B7HEX4</accession>
<keyword evidence="2" id="KW-1185">Reference proteome</keyword>
<protein>
    <submittedName>
        <fullName evidence="1">Uncharacterized protein</fullName>
    </submittedName>
</protein>
<dbReference type="Proteomes" id="UP000324222">
    <property type="component" value="Unassembled WGS sequence"/>
</dbReference>
<gene>
    <name evidence="1" type="ORF">E2C01_061393</name>
</gene>
<reference evidence="1 2" key="1">
    <citation type="submission" date="2019-05" db="EMBL/GenBank/DDBJ databases">
        <title>Another draft genome of Portunus trituberculatus and its Hox gene families provides insights of decapod evolution.</title>
        <authorList>
            <person name="Jeong J.-H."/>
            <person name="Song I."/>
            <person name="Kim S."/>
            <person name="Choi T."/>
            <person name="Kim D."/>
            <person name="Ryu S."/>
            <person name="Kim W."/>
        </authorList>
    </citation>
    <scope>NUCLEOTIDE SEQUENCE [LARGE SCALE GENOMIC DNA]</scope>
    <source>
        <tissue evidence="1">Muscle</tissue>
    </source>
</reference>
<organism evidence="1 2">
    <name type="scientific">Portunus trituberculatus</name>
    <name type="common">Swimming crab</name>
    <name type="synonym">Neptunus trituberculatus</name>
    <dbReference type="NCBI Taxonomy" id="210409"/>
    <lineage>
        <taxon>Eukaryota</taxon>
        <taxon>Metazoa</taxon>
        <taxon>Ecdysozoa</taxon>
        <taxon>Arthropoda</taxon>
        <taxon>Crustacea</taxon>
        <taxon>Multicrustacea</taxon>
        <taxon>Malacostraca</taxon>
        <taxon>Eumalacostraca</taxon>
        <taxon>Eucarida</taxon>
        <taxon>Decapoda</taxon>
        <taxon>Pleocyemata</taxon>
        <taxon>Brachyura</taxon>
        <taxon>Eubrachyura</taxon>
        <taxon>Portunoidea</taxon>
        <taxon>Portunidae</taxon>
        <taxon>Portuninae</taxon>
        <taxon>Portunus</taxon>
    </lineage>
</organism>
<sequence>MLSCWPGRKAPKRKITATGEARTLPLPSHHPVAFAAEGVPEVSASLLACTCRVFSRAAPCITFKISRKPSRLELSARPSDINARQPIPSYPLLLRRLYPLPSYPIPSYHAPSSSASHPNHYYLVSFSIPSPSYPILHHSPFPSAFHPILYGLASSTLPFPYLLVSCPLSVLLPSPPPCSSRDQAPPHALMCFDDKL</sequence>
<evidence type="ECO:0000313" key="2">
    <source>
        <dbReference type="Proteomes" id="UP000324222"/>
    </source>
</evidence>
<dbReference type="EMBL" id="VSRR010025929">
    <property type="protein sequence ID" value="MPC67224.1"/>
    <property type="molecule type" value="Genomic_DNA"/>
</dbReference>
<evidence type="ECO:0000313" key="1">
    <source>
        <dbReference type="EMBL" id="MPC67224.1"/>
    </source>
</evidence>